<evidence type="ECO:0000313" key="3">
    <source>
        <dbReference type="EMBL" id="GEP99130.1"/>
    </source>
</evidence>
<feature type="domain" description="NERD" evidence="2">
    <location>
        <begin position="113"/>
        <end position="161"/>
    </location>
</feature>
<feature type="transmembrane region" description="Helical" evidence="1">
    <location>
        <begin position="6"/>
        <end position="24"/>
    </location>
</feature>
<keyword evidence="1" id="KW-0472">Membrane</keyword>
<dbReference type="Proteomes" id="UP000254956">
    <property type="component" value="Unassembled WGS sequence"/>
</dbReference>
<gene>
    <name evidence="4" type="ORF">NCTC12413_01591</name>
    <name evidence="3" type="ORF">SAR03_01680</name>
</gene>
<dbReference type="EMBL" id="BKAV01000001">
    <property type="protein sequence ID" value="GEP99130.1"/>
    <property type="molecule type" value="Genomic_DNA"/>
</dbReference>
<reference evidence="4 5" key="1">
    <citation type="submission" date="2018-06" db="EMBL/GenBank/DDBJ databases">
        <authorList>
            <consortium name="Pathogen Informatics"/>
            <person name="Doyle S."/>
        </authorList>
    </citation>
    <scope>NUCLEOTIDE SEQUENCE [LARGE SCALE GENOMIC DNA]</scope>
    <source>
        <strain evidence="4 5">NCTC12413</strain>
    </source>
</reference>
<organism evidence="4 5">
    <name type="scientific">Staphylococcus arlettae</name>
    <dbReference type="NCBI Taxonomy" id="29378"/>
    <lineage>
        <taxon>Bacteria</taxon>
        <taxon>Bacillati</taxon>
        <taxon>Bacillota</taxon>
        <taxon>Bacilli</taxon>
        <taxon>Bacillales</taxon>
        <taxon>Staphylococcaceae</taxon>
        <taxon>Staphylococcus</taxon>
    </lineage>
</organism>
<keyword evidence="1" id="KW-1133">Transmembrane helix</keyword>
<dbReference type="AlphaFoldDB" id="A0A380CHE8"/>
<dbReference type="EMBL" id="UGZE01000001">
    <property type="protein sequence ID" value="SUJ20060.1"/>
    <property type="molecule type" value="Genomic_DNA"/>
</dbReference>
<keyword evidence="1" id="KW-0812">Transmembrane</keyword>
<protein>
    <recommendedName>
        <fullName evidence="2">NERD domain-containing protein</fullName>
    </recommendedName>
</protein>
<name>A0A380CHE8_9STAP</name>
<proteinExistence type="predicted"/>
<evidence type="ECO:0000313" key="5">
    <source>
        <dbReference type="Proteomes" id="UP000254956"/>
    </source>
</evidence>
<evidence type="ECO:0000259" key="2">
    <source>
        <dbReference type="Pfam" id="PF08378"/>
    </source>
</evidence>
<evidence type="ECO:0000256" key="1">
    <source>
        <dbReference type="SAM" id="Phobius"/>
    </source>
</evidence>
<evidence type="ECO:0000313" key="4">
    <source>
        <dbReference type="EMBL" id="SUJ20060.1"/>
    </source>
</evidence>
<dbReference type="Pfam" id="PF08378">
    <property type="entry name" value="NERD"/>
    <property type="match status" value="1"/>
</dbReference>
<accession>A0A380CHE8</accession>
<evidence type="ECO:0000313" key="6">
    <source>
        <dbReference type="Proteomes" id="UP000321598"/>
    </source>
</evidence>
<dbReference type="OrthoDB" id="2405490at2"/>
<reference evidence="3 6" key="2">
    <citation type="submission" date="2019-07" db="EMBL/GenBank/DDBJ databases">
        <title>Whole genome shotgun sequence of Staphylococcus arlettae NBRC 109765.</title>
        <authorList>
            <person name="Hosoyama A."/>
            <person name="Uohara A."/>
            <person name="Ohji S."/>
            <person name="Ichikawa N."/>
        </authorList>
    </citation>
    <scope>NUCLEOTIDE SEQUENCE [LARGE SCALE GENOMIC DNA]</scope>
    <source>
        <strain evidence="3 6">NBRC 109765</strain>
    </source>
</reference>
<dbReference type="RefSeq" id="WP_103387931.1">
    <property type="nucleotide sequence ID" value="NZ_BKAV01000001.1"/>
</dbReference>
<dbReference type="InterPro" id="IPR011528">
    <property type="entry name" value="NERD"/>
</dbReference>
<sequence>MFLTITLLIIIILLIVILFLNHHFMQNKLDTETYAKTQLVTKISSLTSENTYLKNEMLNIDANNDKHHHGIRKAKQELTDIMNTLIDTEKINFFEIINTSSLAVRHPLFDYARPFDYIVITEKGLFNIDVKNWKQKTFYHFNADANITATDGDDVNTIDQAVGRYIAQQFHSQFQSTHPTSYTFIERIKNNSVVYDFYSHDPYKEAASNTQLLENKIKEKSNHSISNIGLVYFADGSVNLIDGPTKREQYAETVSSKSNLREVITKTVEQSTEALSQEQFDKLVAIFN</sequence>
<dbReference type="Proteomes" id="UP000321598">
    <property type="component" value="Unassembled WGS sequence"/>
</dbReference>
<keyword evidence="6" id="KW-1185">Reference proteome</keyword>